<dbReference type="GO" id="GO:0102710">
    <property type="term" value="F:D-inositol-3-phosphate glycosyltransferase activity"/>
    <property type="evidence" value="ECO:0007669"/>
    <property type="project" value="UniProtKB-EC"/>
</dbReference>
<dbReference type="Pfam" id="PF00534">
    <property type="entry name" value="Glycos_transf_1"/>
    <property type="match status" value="1"/>
</dbReference>
<sequence>MRVLVVHNQLWAHYKSRLFSDISQVFRRSYPESEFLVAQIALYEASRSVMQNDNAVVYEYPYQVLFERSLDSTATGERRKALFKVFNEFKPDVLNITGWGDMAQVQLMFYARFKGVKVVISSESSSLDHSRSSWKETLKSFIVTRANAFFCFGKTSADYLESLGVKPKDITVRKAAVVDEEVIRRNFENAKKRRAAEQTGNAARKFVYVGRLAPEKNLEMLIRAFSNVHKNADPETVNWQLLFVGDGPERQRLALLSEELKISNQVIFAGGFPWYEVPNWLAQSDVLVLPSKSEPWGLVVNEAMVCGMPVIVSDKCGCVADLVENNTNGFVFNPEKQEELEKALLFFINNPEKIKTMGAASLVKIKPFSSETVAAQMVETYKKLAKA</sequence>
<protein>
    <submittedName>
        <fullName evidence="2">D-inositol-3-phosphate glycosyltransferase</fullName>
        <ecNumber evidence="2">2.4.1.250</ecNumber>
    </submittedName>
</protein>
<dbReference type="EC" id="2.4.1.250" evidence="2"/>
<keyword evidence="2" id="KW-0808">Transferase</keyword>
<feature type="domain" description="Glycosyl transferase family 1" evidence="1">
    <location>
        <begin position="195"/>
        <end position="359"/>
    </location>
</feature>
<dbReference type="EMBL" id="CAJRAU010000002">
    <property type="protein sequence ID" value="CAG5068722.1"/>
    <property type="molecule type" value="Genomic_DNA"/>
</dbReference>
<accession>A0ABN7R5A9</accession>
<keyword evidence="3" id="KW-1185">Reference proteome</keyword>
<proteinExistence type="predicted"/>
<comment type="caution">
    <text evidence="2">The sequence shown here is derived from an EMBL/GenBank/DDBJ whole genome shotgun (WGS) entry which is preliminary data.</text>
</comment>
<dbReference type="InterPro" id="IPR050194">
    <property type="entry name" value="Glycosyltransferase_grp1"/>
</dbReference>
<name>A0ABN7R5A9_9BACT</name>
<organism evidence="2 3">
    <name type="scientific">Dyadobacter linearis</name>
    <dbReference type="NCBI Taxonomy" id="2823330"/>
    <lineage>
        <taxon>Bacteria</taxon>
        <taxon>Pseudomonadati</taxon>
        <taxon>Bacteroidota</taxon>
        <taxon>Cytophagia</taxon>
        <taxon>Cytophagales</taxon>
        <taxon>Spirosomataceae</taxon>
        <taxon>Dyadobacter</taxon>
    </lineage>
</organism>
<dbReference type="RefSeq" id="WP_215232857.1">
    <property type="nucleotide sequence ID" value="NZ_CAJRAU010000002.1"/>
</dbReference>
<dbReference type="InterPro" id="IPR001296">
    <property type="entry name" value="Glyco_trans_1"/>
</dbReference>
<evidence type="ECO:0000259" key="1">
    <source>
        <dbReference type="Pfam" id="PF00534"/>
    </source>
</evidence>
<dbReference type="CDD" id="cd03801">
    <property type="entry name" value="GT4_PimA-like"/>
    <property type="match status" value="1"/>
</dbReference>
<gene>
    <name evidence="2" type="primary">mshA_4</name>
    <name evidence="2" type="ORF">DYBT9623_01454</name>
</gene>
<dbReference type="Gene3D" id="3.40.50.2000">
    <property type="entry name" value="Glycogen Phosphorylase B"/>
    <property type="match status" value="2"/>
</dbReference>
<dbReference type="Proteomes" id="UP000679725">
    <property type="component" value="Unassembled WGS sequence"/>
</dbReference>
<dbReference type="PANTHER" id="PTHR45947">
    <property type="entry name" value="SULFOQUINOVOSYL TRANSFERASE SQD2"/>
    <property type="match status" value="1"/>
</dbReference>
<dbReference type="PANTHER" id="PTHR45947:SF3">
    <property type="entry name" value="SULFOQUINOVOSYL TRANSFERASE SQD2"/>
    <property type="match status" value="1"/>
</dbReference>
<evidence type="ECO:0000313" key="3">
    <source>
        <dbReference type="Proteomes" id="UP000679725"/>
    </source>
</evidence>
<reference evidence="2 3" key="1">
    <citation type="submission" date="2021-04" db="EMBL/GenBank/DDBJ databases">
        <authorList>
            <person name="Rodrigo-Torres L."/>
            <person name="Arahal R. D."/>
            <person name="Lucena T."/>
        </authorList>
    </citation>
    <scope>NUCLEOTIDE SEQUENCE [LARGE SCALE GENOMIC DNA]</scope>
    <source>
        <strain evidence="2 3">CECT 9623</strain>
    </source>
</reference>
<evidence type="ECO:0000313" key="2">
    <source>
        <dbReference type="EMBL" id="CAG5068722.1"/>
    </source>
</evidence>
<keyword evidence="2" id="KW-0328">Glycosyltransferase</keyword>
<dbReference type="SUPFAM" id="SSF53756">
    <property type="entry name" value="UDP-Glycosyltransferase/glycogen phosphorylase"/>
    <property type="match status" value="1"/>
</dbReference>